<dbReference type="RefSeq" id="XP_067485313.1">
    <property type="nucleotide sequence ID" value="XM_067626620.1"/>
</dbReference>
<dbReference type="Proteomes" id="UP000184499">
    <property type="component" value="Unassembled WGS sequence"/>
</dbReference>
<organism evidence="2 3">
    <name type="scientific">Aspergillus brasiliensis (strain CBS 101740 / IMI 381727 / IBT 21946)</name>
    <dbReference type="NCBI Taxonomy" id="767769"/>
    <lineage>
        <taxon>Eukaryota</taxon>
        <taxon>Fungi</taxon>
        <taxon>Dikarya</taxon>
        <taxon>Ascomycota</taxon>
        <taxon>Pezizomycotina</taxon>
        <taxon>Eurotiomycetes</taxon>
        <taxon>Eurotiomycetidae</taxon>
        <taxon>Eurotiales</taxon>
        <taxon>Aspergillaceae</taxon>
        <taxon>Aspergillus</taxon>
        <taxon>Aspergillus subgen. Circumdati</taxon>
    </lineage>
</organism>
<proteinExistence type="predicted"/>
<evidence type="ECO:0000259" key="1">
    <source>
        <dbReference type="Pfam" id="PF00646"/>
    </source>
</evidence>
<reference evidence="3" key="1">
    <citation type="journal article" date="2017" name="Genome Biol.">
        <title>Comparative genomics reveals high biological diversity and specific adaptations in the industrially and medically important fungal genus Aspergillus.</title>
        <authorList>
            <person name="de Vries R.P."/>
            <person name="Riley R."/>
            <person name="Wiebenga A."/>
            <person name="Aguilar-Osorio G."/>
            <person name="Amillis S."/>
            <person name="Uchima C.A."/>
            <person name="Anderluh G."/>
            <person name="Asadollahi M."/>
            <person name="Askin M."/>
            <person name="Barry K."/>
            <person name="Battaglia E."/>
            <person name="Bayram O."/>
            <person name="Benocci T."/>
            <person name="Braus-Stromeyer S.A."/>
            <person name="Caldana C."/>
            <person name="Canovas D."/>
            <person name="Cerqueira G.C."/>
            <person name="Chen F."/>
            <person name="Chen W."/>
            <person name="Choi C."/>
            <person name="Clum A."/>
            <person name="Dos Santos R.A."/>
            <person name="Damasio A.R."/>
            <person name="Diallinas G."/>
            <person name="Emri T."/>
            <person name="Fekete E."/>
            <person name="Flipphi M."/>
            <person name="Freyberg S."/>
            <person name="Gallo A."/>
            <person name="Gournas C."/>
            <person name="Habgood R."/>
            <person name="Hainaut M."/>
            <person name="Harispe M.L."/>
            <person name="Henrissat B."/>
            <person name="Hilden K.S."/>
            <person name="Hope R."/>
            <person name="Hossain A."/>
            <person name="Karabika E."/>
            <person name="Karaffa L."/>
            <person name="Karanyi Z."/>
            <person name="Krasevec N."/>
            <person name="Kuo A."/>
            <person name="Kusch H."/>
            <person name="LaButti K."/>
            <person name="Lagendijk E.L."/>
            <person name="Lapidus A."/>
            <person name="Levasseur A."/>
            <person name="Lindquist E."/>
            <person name="Lipzen A."/>
            <person name="Logrieco A.F."/>
            <person name="MacCabe A."/>
            <person name="Maekelae M.R."/>
            <person name="Malavazi I."/>
            <person name="Melin P."/>
            <person name="Meyer V."/>
            <person name="Mielnichuk N."/>
            <person name="Miskei M."/>
            <person name="Molnar A.P."/>
            <person name="Mule G."/>
            <person name="Ngan C.Y."/>
            <person name="Orejas M."/>
            <person name="Orosz E."/>
            <person name="Ouedraogo J.P."/>
            <person name="Overkamp K.M."/>
            <person name="Park H.-S."/>
            <person name="Perrone G."/>
            <person name="Piumi F."/>
            <person name="Punt P.J."/>
            <person name="Ram A.F."/>
            <person name="Ramon A."/>
            <person name="Rauscher S."/>
            <person name="Record E."/>
            <person name="Riano-Pachon D.M."/>
            <person name="Robert V."/>
            <person name="Roehrig J."/>
            <person name="Ruller R."/>
            <person name="Salamov A."/>
            <person name="Salih N.S."/>
            <person name="Samson R.A."/>
            <person name="Sandor E."/>
            <person name="Sanguinetti M."/>
            <person name="Schuetze T."/>
            <person name="Sepcic K."/>
            <person name="Shelest E."/>
            <person name="Sherlock G."/>
            <person name="Sophianopoulou V."/>
            <person name="Squina F.M."/>
            <person name="Sun H."/>
            <person name="Susca A."/>
            <person name="Todd R.B."/>
            <person name="Tsang A."/>
            <person name="Unkles S.E."/>
            <person name="van de Wiele N."/>
            <person name="van Rossen-Uffink D."/>
            <person name="Oliveira J.V."/>
            <person name="Vesth T.C."/>
            <person name="Visser J."/>
            <person name="Yu J.-H."/>
            <person name="Zhou M."/>
            <person name="Andersen M.R."/>
            <person name="Archer D.B."/>
            <person name="Baker S.E."/>
            <person name="Benoit I."/>
            <person name="Brakhage A.A."/>
            <person name="Braus G.H."/>
            <person name="Fischer R."/>
            <person name="Frisvad J.C."/>
            <person name="Goldman G.H."/>
            <person name="Houbraken J."/>
            <person name="Oakley B."/>
            <person name="Pocsi I."/>
            <person name="Scazzocchio C."/>
            <person name="Seiboth B."/>
            <person name="vanKuyk P.A."/>
            <person name="Wortman J."/>
            <person name="Dyer P.S."/>
            <person name="Grigoriev I.V."/>
        </authorList>
    </citation>
    <scope>NUCLEOTIDE SEQUENCE [LARGE SCALE GENOMIC DNA]</scope>
    <source>
        <strain evidence="3">CBS 101740 / IMI 381727 / IBT 21946</strain>
    </source>
</reference>
<sequence length="361" mass="41583">MDPSKSQTNTSQFKNIPEDEIIQLTSYHRRDFDLAVIRINPRDHKHVRKSLTQPLEAPSSSLGQLDILHLELIHEICVHLDIESLFRFRQVSRLAHQCVSTSRFYRETTTHALDTLCILQRTKLAKQFTLPELFTALCTRDCQLCSSFSGFLFLPTLLRCCFSCIHLNRLPELVPFTDAKWYVSSKSKTLSKLSSLANFHPTLRTLPGIYSMREVPIKGRRELVTMDEIIRTVGSRPTPDEQNVWTSARSYSNLPFMATTALPWFNRVKGRLEEGVCCSGCQVSLEEYFTGGSDSLPDILALRERVYSQDEFIGHFGQCRKAQEVWHLRKHGTSVEGVSEFVSRRGYFNQRDVVMSFDRFF</sequence>
<dbReference type="EMBL" id="KV878679">
    <property type="protein sequence ID" value="OJJ78066.1"/>
    <property type="molecule type" value="Genomic_DNA"/>
</dbReference>
<keyword evidence="3" id="KW-1185">Reference proteome</keyword>
<dbReference type="OMA" id="FMASCEL"/>
<gene>
    <name evidence="2" type="ORF">ASPBRDRAFT_50865</name>
</gene>
<dbReference type="VEuPathDB" id="FungiDB:ASPBRDRAFT_50865"/>
<dbReference type="AlphaFoldDB" id="A0A1L9V2D0"/>
<dbReference type="OrthoDB" id="2687876at2759"/>
<protein>
    <recommendedName>
        <fullName evidence="1">F-box domain-containing protein</fullName>
    </recommendedName>
</protein>
<accession>A0A1L9V2D0</accession>
<feature type="domain" description="F-box" evidence="1">
    <location>
        <begin position="67"/>
        <end position="106"/>
    </location>
</feature>
<dbReference type="SUPFAM" id="SSF81383">
    <property type="entry name" value="F-box domain"/>
    <property type="match status" value="1"/>
</dbReference>
<evidence type="ECO:0000313" key="2">
    <source>
        <dbReference type="EMBL" id="OJJ78066.1"/>
    </source>
</evidence>
<dbReference type="Pfam" id="PF00646">
    <property type="entry name" value="F-box"/>
    <property type="match status" value="1"/>
</dbReference>
<evidence type="ECO:0000313" key="3">
    <source>
        <dbReference type="Proteomes" id="UP000184499"/>
    </source>
</evidence>
<dbReference type="InterPro" id="IPR001810">
    <property type="entry name" value="F-box_dom"/>
</dbReference>
<dbReference type="GeneID" id="93579108"/>
<name>A0A1L9V2D0_ASPBC</name>
<dbReference type="InterPro" id="IPR036047">
    <property type="entry name" value="F-box-like_dom_sf"/>
</dbReference>
<dbReference type="STRING" id="767769.A0A1L9V2D0"/>